<accession>A0ABS9HU27</accession>
<organism evidence="2 3">
    <name type="scientific">Marilutibacter chinensis</name>
    <dbReference type="NCBI Taxonomy" id="2912247"/>
    <lineage>
        <taxon>Bacteria</taxon>
        <taxon>Pseudomonadati</taxon>
        <taxon>Pseudomonadota</taxon>
        <taxon>Gammaproteobacteria</taxon>
        <taxon>Lysobacterales</taxon>
        <taxon>Lysobacteraceae</taxon>
        <taxon>Marilutibacter</taxon>
    </lineage>
</organism>
<name>A0ABS9HU27_9GAMM</name>
<keyword evidence="1" id="KW-0812">Transmembrane</keyword>
<gene>
    <name evidence="2" type="ORF">L3V18_07720</name>
</gene>
<dbReference type="RefSeq" id="WP_237054092.1">
    <property type="nucleotide sequence ID" value="NZ_JAKJPO010000003.1"/>
</dbReference>
<reference evidence="2 3" key="2">
    <citation type="submission" date="2022-01" db="EMBL/GenBank/DDBJ databases">
        <title>Lysobacter chinensis sp. nov., a bacterium isolated from cow dung compost.</title>
        <authorList>
            <person name="Liu Y."/>
        </authorList>
    </citation>
    <scope>NUCLEOTIDE SEQUENCE [LARGE SCALE GENOMIC DNA]</scope>
    <source>
        <strain evidence="2 3">TLK-CK17</strain>
    </source>
</reference>
<evidence type="ECO:0000313" key="2">
    <source>
        <dbReference type="EMBL" id="MCF7221675.1"/>
    </source>
</evidence>
<protein>
    <recommendedName>
        <fullName evidence="4">Relaxation protein</fullName>
    </recommendedName>
</protein>
<feature type="transmembrane region" description="Helical" evidence="1">
    <location>
        <begin position="119"/>
        <end position="138"/>
    </location>
</feature>
<reference evidence="3" key="1">
    <citation type="submission" date="2022-01" db="EMBL/GenBank/DDBJ databases">
        <title>Lysobacter chinensis sp. nov., a bacterium isolated from cow dung compost.</title>
        <authorList>
            <person name="Zhou L.Y."/>
        </authorList>
    </citation>
    <scope>NUCLEOTIDE SEQUENCE [LARGE SCALE GENOMIC DNA]</scope>
    <source>
        <strain evidence="3">TLK-CK17</strain>
    </source>
</reference>
<keyword evidence="1" id="KW-1133">Transmembrane helix</keyword>
<keyword evidence="1" id="KW-0472">Membrane</keyword>
<reference evidence="2 3" key="3">
    <citation type="submission" date="2022-01" db="EMBL/GenBank/DDBJ databases">
        <authorList>
            <person name="Zhou L.Y."/>
        </authorList>
    </citation>
    <scope>NUCLEOTIDE SEQUENCE [LARGE SCALE GENOMIC DNA]</scope>
    <source>
        <strain evidence="2 3">TLK-CK17</strain>
    </source>
</reference>
<keyword evidence="3" id="KW-1185">Reference proteome</keyword>
<evidence type="ECO:0008006" key="4">
    <source>
        <dbReference type="Google" id="ProtNLM"/>
    </source>
</evidence>
<dbReference type="Proteomes" id="UP001430796">
    <property type="component" value="Unassembled WGS sequence"/>
</dbReference>
<proteinExistence type="predicted"/>
<evidence type="ECO:0000256" key="1">
    <source>
        <dbReference type="SAM" id="Phobius"/>
    </source>
</evidence>
<evidence type="ECO:0000313" key="3">
    <source>
        <dbReference type="Proteomes" id="UP001430796"/>
    </source>
</evidence>
<sequence>MQDAKYNEMIDFLEKASLLAADLERRCIGAAEQQQSSARDLLQTLQRVETNLDQVVSAGKTELVQHAQSAVRQALAQEVGAATKAIGESASQLRQMSEQLKREQSAVGMRMRVMGWKTMIAVGAAAFLALAGTGFALWHNVKRIQRTQVQAEVLDALQHVTVTSCDGRPCMKLVDGQPRWSKNPDYVLVDTAPPGAGQPARSGTAR</sequence>
<dbReference type="EMBL" id="JAKJPO010000003">
    <property type="protein sequence ID" value="MCF7221675.1"/>
    <property type="molecule type" value="Genomic_DNA"/>
</dbReference>
<comment type="caution">
    <text evidence="2">The sequence shown here is derived from an EMBL/GenBank/DDBJ whole genome shotgun (WGS) entry which is preliminary data.</text>
</comment>